<evidence type="ECO:0000313" key="2">
    <source>
        <dbReference type="EMBL" id="KAH8506048.1"/>
    </source>
</evidence>
<feature type="region of interest" description="Disordered" evidence="1">
    <location>
        <begin position="182"/>
        <end position="210"/>
    </location>
</feature>
<evidence type="ECO:0000313" key="3">
    <source>
        <dbReference type="Proteomes" id="UP000807159"/>
    </source>
</evidence>
<dbReference type="PANTHER" id="PTHR31390">
    <property type="entry name" value="EXPRESSED PROTEIN"/>
    <property type="match status" value="1"/>
</dbReference>
<feature type="compositionally biased region" description="Low complexity" evidence="1">
    <location>
        <begin position="190"/>
        <end position="199"/>
    </location>
</feature>
<feature type="region of interest" description="Disordered" evidence="1">
    <location>
        <begin position="939"/>
        <end position="958"/>
    </location>
</feature>
<proteinExistence type="predicted"/>
<feature type="compositionally biased region" description="Polar residues" evidence="1">
    <location>
        <begin position="222"/>
        <end position="232"/>
    </location>
</feature>
<feature type="region of interest" description="Disordered" evidence="1">
    <location>
        <begin position="555"/>
        <end position="582"/>
    </location>
</feature>
<comment type="caution">
    <text evidence="2">The sequence shown here is derived from an EMBL/GenBank/DDBJ whole genome shotgun (WGS) entry which is preliminary data.</text>
</comment>
<gene>
    <name evidence="2" type="ORF">H0E87_013038</name>
</gene>
<sequence>MEGSQISSDVKSSRTSSEPSSERGFGLELKKSSRWQQHLDTALPTQAMQSLKHQDKLKAKYYGSQRCVDMPRELKLHANDRILVQPKTSGNNHQLHSVKRNSRKDDELVKYMSDLPGYLQRMERSESIQDKALNVGVLDWSRLEKWRIAASYSNSTSLTSSNLPSKITMKSATFPNAVHNNTLSHRSKQHPSISSSLNSSHRDHVSRASKPPIQNASCFQEFETSSKSSVNGQKKVRRTNKSVGRNNSDVILEQGKREDVNQKITSKVRSRSSNSRYDSISIRSKVNMSACDSAAEKRAGEKEGLEVKRKPLDQTIKSRIRAPSSQLRSHDVSPSSKAKNVADGKTKKGIEELQESSIDLSPQHQSMENNIVLLEPKKFSTNCSLQESRTPLDKDLNETHRRSLSDVFSHVEAQSSEPSSEILHSCSLISRKETDTEPHKSLHAAMVTRGTEMSADASDTSACSSKMPIRLSEDKFAGESSGTAVKGSVIETSNTLDQETMEVMARKGRHPSPNRRFSFSLSRMSRSFSFKESSTVPQLSSTYISTKSGPVISEGSACLDSSNREKASGHNRARSSPLRRMLDPLLKSRSSRTLLSAENDSLKDSLNSFNLKRFDATEPLKDEKHEPPRIKALLQLTIRNGVPLFRFAVGNNSNILAATMNKLSSPQKNDSGCDYTFYTIDEIKKKSGSWINQGSKEKSCGYVYNVIGRMKVNNSSSISALTGPSSICQIKVKESVLFGVDLSQADQASPRFMANRELAAVVVKMLNEISGLDLQQTDQNENLMHKGSSQCLPESQCSGNLGKTEHSNSATTVILPGGNHSLPNEGVPSPLIHRWRSGGSCDCGGWDVGCKLRILSNGSQCSEIPRTSKSCLMPDCFELFTEGANQQDQPIFSLAQVEKGMYSIEFSSSISSLQAFFIGVTVISCQKSTDLLDVSNASGEKFQQEPRNSSDVTKKIHTMPPGKTHVKYTLSPPLSPFERV</sequence>
<feature type="region of interest" description="Disordered" evidence="1">
    <location>
        <begin position="1"/>
        <end position="31"/>
    </location>
</feature>
<feature type="compositionally biased region" description="Basic and acidic residues" evidence="1">
    <location>
        <begin position="294"/>
        <end position="312"/>
    </location>
</feature>
<dbReference type="AlphaFoldDB" id="A0A8T2YLF1"/>
<evidence type="ECO:0000256" key="1">
    <source>
        <dbReference type="SAM" id="MobiDB-lite"/>
    </source>
</evidence>
<accession>A0A8T2YLF1</accession>
<keyword evidence="3" id="KW-1185">Reference proteome</keyword>
<feature type="compositionally biased region" description="Low complexity" evidence="1">
    <location>
        <begin position="271"/>
        <end position="284"/>
    </location>
</feature>
<organism evidence="2 3">
    <name type="scientific">Populus deltoides</name>
    <name type="common">Eastern poplar</name>
    <name type="synonym">Eastern cottonwood</name>
    <dbReference type="NCBI Taxonomy" id="3696"/>
    <lineage>
        <taxon>Eukaryota</taxon>
        <taxon>Viridiplantae</taxon>
        <taxon>Streptophyta</taxon>
        <taxon>Embryophyta</taxon>
        <taxon>Tracheophyta</taxon>
        <taxon>Spermatophyta</taxon>
        <taxon>Magnoliopsida</taxon>
        <taxon>eudicotyledons</taxon>
        <taxon>Gunneridae</taxon>
        <taxon>Pentapetalae</taxon>
        <taxon>rosids</taxon>
        <taxon>fabids</taxon>
        <taxon>Malpighiales</taxon>
        <taxon>Salicaceae</taxon>
        <taxon>Saliceae</taxon>
        <taxon>Populus</taxon>
    </lineage>
</organism>
<feature type="compositionally biased region" description="Low complexity" evidence="1">
    <location>
        <begin position="13"/>
        <end position="23"/>
    </location>
</feature>
<dbReference type="InterPro" id="IPR021916">
    <property type="entry name" value="DUF3527"/>
</dbReference>
<dbReference type="Proteomes" id="UP000807159">
    <property type="component" value="Chromosome 6"/>
</dbReference>
<evidence type="ECO:0008006" key="4">
    <source>
        <dbReference type="Google" id="ProtNLM"/>
    </source>
</evidence>
<dbReference type="EMBL" id="JACEGQ020000006">
    <property type="protein sequence ID" value="KAH8506048.1"/>
    <property type="molecule type" value="Genomic_DNA"/>
</dbReference>
<dbReference type="Pfam" id="PF12043">
    <property type="entry name" value="DUF3527"/>
    <property type="match status" value="2"/>
</dbReference>
<protein>
    <recommendedName>
        <fullName evidence="4">DUF3527 domain protein</fullName>
    </recommendedName>
</protein>
<name>A0A8T2YLF1_POPDE</name>
<feature type="compositionally biased region" description="Polar residues" evidence="1">
    <location>
        <begin position="323"/>
        <end position="338"/>
    </location>
</feature>
<dbReference type="PANTHER" id="PTHR31390:SF12">
    <property type="entry name" value="PUTATIVE (DUF3527)-RELATED"/>
    <property type="match status" value="1"/>
</dbReference>
<reference evidence="2" key="1">
    <citation type="journal article" date="2021" name="J. Hered.">
        <title>Genome Assembly of Salicaceae Populus deltoides (Eastern Cottonwood) I-69 Based on Nanopore Sequencing and Hi-C Technologies.</title>
        <authorList>
            <person name="Bai S."/>
            <person name="Wu H."/>
            <person name="Zhang J."/>
            <person name="Pan Z."/>
            <person name="Zhao W."/>
            <person name="Li Z."/>
            <person name="Tong C."/>
        </authorList>
    </citation>
    <scope>NUCLEOTIDE SEQUENCE</scope>
    <source>
        <tissue evidence="2">Leaf</tissue>
    </source>
</reference>
<feature type="region of interest" description="Disordered" evidence="1">
    <location>
        <begin position="222"/>
        <end position="347"/>
    </location>
</feature>
<feature type="compositionally biased region" description="Polar residues" evidence="1">
    <location>
        <begin position="1"/>
        <end position="10"/>
    </location>
</feature>